<dbReference type="Pfam" id="PF08544">
    <property type="entry name" value="GHMP_kinases_C"/>
    <property type="match status" value="1"/>
</dbReference>
<feature type="domain" description="Galactokinase N-terminal" evidence="6">
    <location>
        <begin position="84"/>
        <end position="131"/>
    </location>
</feature>
<dbReference type="PIRSF" id="PIRSF000530">
    <property type="entry name" value="Galactokinase"/>
    <property type="match status" value="1"/>
</dbReference>
<dbReference type="Gene3D" id="3.30.70.3170">
    <property type="match status" value="1"/>
</dbReference>
<dbReference type="InterPro" id="IPR036554">
    <property type="entry name" value="GHMP_kinase_C_sf"/>
</dbReference>
<accession>A0ABP1PWV6</accession>
<proteinExistence type="inferred from homology"/>
<dbReference type="PROSITE" id="PS00106">
    <property type="entry name" value="GALACTOKINASE"/>
    <property type="match status" value="1"/>
</dbReference>
<dbReference type="PRINTS" id="PR00959">
    <property type="entry name" value="MEVGALKINASE"/>
</dbReference>
<keyword evidence="8" id="KW-1185">Reference proteome</keyword>
<dbReference type="Gene3D" id="1.20.1440.340">
    <property type="match status" value="1"/>
</dbReference>
<dbReference type="Proteomes" id="UP001642540">
    <property type="component" value="Unassembled WGS sequence"/>
</dbReference>
<evidence type="ECO:0000256" key="1">
    <source>
        <dbReference type="ARBA" id="ARBA00006566"/>
    </source>
</evidence>
<dbReference type="EMBL" id="CAXLJM020000013">
    <property type="protein sequence ID" value="CAL8078505.1"/>
    <property type="molecule type" value="Genomic_DNA"/>
</dbReference>
<name>A0ABP1PWV6_9HEXA</name>
<evidence type="ECO:0000259" key="5">
    <source>
        <dbReference type="Pfam" id="PF08544"/>
    </source>
</evidence>
<dbReference type="InterPro" id="IPR000705">
    <property type="entry name" value="Galactokinase"/>
</dbReference>
<dbReference type="SUPFAM" id="SSF54211">
    <property type="entry name" value="Ribosomal protein S5 domain 2-like"/>
    <property type="match status" value="1"/>
</dbReference>
<reference evidence="7 8" key="1">
    <citation type="submission" date="2024-08" db="EMBL/GenBank/DDBJ databases">
        <authorList>
            <person name="Cucini C."/>
            <person name="Frati F."/>
        </authorList>
    </citation>
    <scope>NUCLEOTIDE SEQUENCE [LARGE SCALE GENOMIC DNA]</scope>
</reference>
<dbReference type="NCBIfam" id="TIGR00131">
    <property type="entry name" value="gal_kin"/>
    <property type="match status" value="1"/>
</dbReference>
<evidence type="ECO:0000256" key="3">
    <source>
        <dbReference type="ARBA" id="ARBA00022840"/>
    </source>
</evidence>
<protein>
    <recommendedName>
        <fullName evidence="9">N-acetylgalactosamine kinase</fullName>
    </recommendedName>
</protein>
<organism evidence="7 8">
    <name type="scientific">Orchesella dallaii</name>
    <dbReference type="NCBI Taxonomy" id="48710"/>
    <lineage>
        <taxon>Eukaryota</taxon>
        <taxon>Metazoa</taxon>
        <taxon>Ecdysozoa</taxon>
        <taxon>Arthropoda</taxon>
        <taxon>Hexapoda</taxon>
        <taxon>Collembola</taxon>
        <taxon>Entomobryomorpha</taxon>
        <taxon>Entomobryoidea</taxon>
        <taxon>Orchesellidae</taxon>
        <taxon>Orchesellinae</taxon>
        <taxon>Orchesella</taxon>
    </lineage>
</organism>
<evidence type="ECO:0000256" key="2">
    <source>
        <dbReference type="ARBA" id="ARBA00022741"/>
    </source>
</evidence>
<evidence type="ECO:0000259" key="6">
    <source>
        <dbReference type="Pfam" id="PF10509"/>
    </source>
</evidence>
<keyword evidence="2" id="KW-0547">Nucleotide-binding</keyword>
<dbReference type="PANTHER" id="PTHR10457:SF7">
    <property type="entry name" value="GALACTOKINASE-RELATED"/>
    <property type="match status" value="1"/>
</dbReference>
<dbReference type="InterPro" id="IPR006206">
    <property type="entry name" value="Mevalonate/galactokinase"/>
</dbReference>
<gene>
    <name evidence="7" type="ORF">ODALV1_LOCUS4115</name>
</gene>
<evidence type="ECO:0000313" key="7">
    <source>
        <dbReference type="EMBL" id="CAL8078505.1"/>
    </source>
</evidence>
<comment type="caution">
    <text evidence="7">The sequence shown here is derived from an EMBL/GenBank/DDBJ whole genome shotgun (WGS) entry which is preliminary data.</text>
</comment>
<feature type="domain" description="GHMP kinase C-terminal" evidence="5">
    <location>
        <begin position="439"/>
        <end position="510"/>
    </location>
</feature>
<dbReference type="Gene3D" id="3.30.230.10">
    <property type="match status" value="1"/>
</dbReference>
<dbReference type="InterPro" id="IPR006204">
    <property type="entry name" value="GHMP_kinase_N_dom"/>
</dbReference>
<dbReference type="Pfam" id="PF10509">
    <property type="entry name" value="GalKase_gal_bdg"/>
    <property type="match status" value="1"/>
</dbReference>
<dbReference type="PANTHER" id="PTHR10457">
    <property type="entry name" value="MEVALONATE KINASE/GALACTOKINASE"/>
    <property type="match status" value="1"/>
</dbReference>
<evidence type="ECO:0000313" key="8">
    <source>
        <dbReference type="Proteomes" id="UP001642540"/>
    </source>
</evidence>
<evidence type="ECO:0000259" key="4">
    <source>
        <dbReference type="Pfam" id="PF00288"/>
    </source>
</evidence>
<dbReference type="SUPFAM" id="SSF55060">
    <property type="entry name" value="GHMP Kinase, C-terminal domain"/>
    <property type="match status" value="1"/>
</dbReference>
<dbReference type="InterPro" id="IPR019539">
    <property type="entry name" value="GalKase_N"/>
</dbReference>
<evidence type="ECO:0008006" key="9">
    <source>
        <dbReference type="Google" id="ProtNLM"/>
    </source>
</evidence>
<dbReference type="InterPro" id="IPR020568">
    <property type="entry name" value="Ribosomal_Su5_D2-typ_SF"/>
</dbReference>
<dbReference type="InterPro" id="IPR013750">
    <property type="entry name" value="GHMP_kinase_C_dom"/>
</dbReference>
<dbReference type="PRINTS" id="PR00473">
    <property type="entry name" value="GALCTOKINASE"/>
</dbReference>
<keyword evidence="3" id="KW-0067">ATP-binding</keyword>
<dbReference type="InterPro" id="IPR019741">
    <property type="entry name" value="Galactokinase_CS"/>
</dbReference>
<comment type="similarity">
    <text evidence="1">Belongs to the GHMP kinase family. GalK subfamily.</text>
</comment>
<dbReference type="Pfam" id="PF00288">
    <property type="entry name" value="GHMP_kinases_N"/>
    <property type="match status" value="1"/>
</dbReference>
<feature type="domain" description="GHMP kinase N-terminal" evidence="4">
    <location>
        <begin position="188"/>
        <end position="270"/>
    </location>
</feature>
<sequence>MAYWEKNFIFSVNKSSSPDDVSKASSVCSKVPETMKNGSVSMSHHDRMSADSTKILDAVDADHIPELPLACWKGQEARVAKCQEHFKNKFQASPTFYIRVPGRVNLIGEHIDYCGYGVFPMAIEHDVLVMGKTETKPCSSRGPVLRLTNVGNEFDDFECSVDDIRSILENREQGVAPSWHLYYLCGVLGTIENMNKKEGDVYLTEICVDGRVPPRAGLSSSSALVCAAALATLVAYQGKFGRKEMANICAKSERYIGTEGGGMDQAIAFMATAGTAQLIEFVPKLNGEKVVLPENAVFVIANSRAEANKAASSCYNVRVAECRSAAWIIAKKEGISNFLDIIKLKTLQQKLGVSLKEMSKLVSKYLHEEPYTVKEIAEILGMDVEELKSMPLMAKINVAEVPLKLHQRAKHVFEEAERVYEFKKICESNTDGGDDSSKLSELGKLMCASHTSLRDLFECSHPRLDELIELSRPFTHGVRLTGAGWGGCIVALLDRSRVQNYLQCLEEKYYVKNFGQSSFENSVFVTQPGNGATILVD</sequence>
<dbReference type="InterPro" id="IPR014721">
    <property type="entry name" value="Ribsml_uS5_D2-typ_fold_subgr"/>
</dbReference>